<dbReference type="InterPro" id="IPR033738">
    <property type="entry name" value="AsnB_N"/>
</dbReference>
<evidence type="ECO:0000256" key="2">
    <source>
        <dbReference type="ARBA" id="ARBA00012737"/>
    </source>
</evidence>
<dbReference type="InterPro" id="IPR017932">
    <property type="entry name" value="GATase_2_dom"/>
</dbReference>
<proteinExistence type="predicted"/>
<dbReference type="SUPFAM" id="SSF56235">
    <property type="entry name" value="N-terminal nucleophile aminohydrolases (Ntn hydrolases)"/>
    <property type="match status" value="1"/>
</dbReference>
<comment type="catalytic activity">
    <reaction evidence="10">
        <text>L-aspartate + L-glutamine + ATP + H2O = L-asparagine + L-glutamate + AMP + diphosphate + H(+)</text>
        <dbReference type="Rhea" id="RHEA:12228"/>
        <dbReference type="ChEBI" id="CHEBI:15377"/>
        <dbReference type="ChEBI" id="CHEBI:15378"/>
        <dbReference type="ChEBI" id="CHEBI:29985"/>
        <dbReference type="ChEBI" id="CHEBI:29991"/>
        <dbReference type="ChEBI" id="CHEBI:30616"/>
        <dbReference type="ChEBI" id="CHEBI:33019"/>
        <dbReference type="ChEBI" id="CHEBI:58048"/>
        <dbReference type="ChEBI" id="CHEBI:58359"/>
        <dbReference type="ChEBI" id="CHEBI:456215"/>
        <dbReference type="EC" id="6.3.5.4"/>
    </reaction>
</comment>
<dbReference type="GO" id="GO:0005829">
    <property type="term" value="C:cytosol"/>
    <property type="evidence" value="ECO:0007669"/>
    <property type="project" value="TreeGrafter"/>
</dbReference>
<dbReference type="AlphaFoldDB" id="A0A6C0JM61"/>
<protein>
    <recommendedName>
        <fullName evidence="2">asparagine synthase (glutamine-hydrolyzing)</fullName>
        <ecNumber evidence="2">6.3.5.4</ecNumber>
    </recommendedName>
    <alternativeName>
        <fullName evidence="9">Glutamine-dependent asparagine synthetase</fullName>
    </alternativeName>
</protein>
<keyword evidence="4" id="KW-0028">Amino-acid biosynthesis</keyword>
<dbReference type="InterPro" id="IPR029055">
    <property type="entry name" value="Ntn_hydrolases_N"/>
</dbReference>
<sequence length="524" mass="60069">MCGIFVLIGHNNNPYVEFMKGSKRGPESSKMICVNGTYFGFHRLAINGINELSNQPMEHNNCVLVCNGEIFNYKELITQFKLDVKTDSDCEVIILLYEKIGKECIHYLDGEFSFVLYDGNDNTFFVGRDPFGVRPLYISNDDSKYCFCSDIEPMKNLGFSKINNFTPGNTAHIDSKLQIDYYNYHTIKQIVQSDYNAEFYNLLCKAVHKRVVTCERPVACLLSGGLDSSLVAALSARMCREKGTVLETYSIGLQNSEDLKYAAKVAAHIHSKHTEIICTEDDFYNSIPNVIKDLETYDTTTVRASVGNWNVGKYIKEHSEAKVILNGDGADELMGGYMYFHACPSSDEFDEECKRLLKNIHYFDVLRSDKSISSHGLEPRTPYLDKDLVEYYLNIPIEIRNHAGLKRQEKYFIRNVINEKDPDLLPTEVLYRKKEAFSDGVSGLEKSWYEIIQDRVKDEPIVNMVDCSEMFNPPKTTEQTYYRAIFESYYPSCSYLIPYFWMPKFVNATDASARTLSFYSLNVV</sequence>
<evidence type="ECO:0000256" key="5">
    <source>
        <dbReference type="ARBA" id="ARBA00022741"/>
    </source>
</evidence>
<keyword evidence="7" id="KW-0061">Asparagine biosynthesis</keyword>
<reference evidence="12" key="1">
    <citation type="journal article" date="2020" name="Nature">
        <title>Giant virus diversity and host interactions through global metagenomics.</title>
        <authorList>
            <person name="Schulz F."/>
            <person name="Roux S."/>
            <person name="Paez-Espino D."/>
            <person name="Jungbluth S."/>
            <person name="Walsh D.A."/>
            <person name="Denef V.J."/>
            <person name="McMahon K.D."/>
            <person name="Konstantinidis K.T."/>
            <person name="Eloe-Fadrosh E.A."/>
            <person name="Kyrpides N.C."/>
            <person name="Woyke T."/>
        </authorList>
    </citation>
    <scope>NUCLEOTIDE SEQUENCE</scope>
    <source>
        <strain evidence="12">GVMAG-M-3300027736-24</strain>
    </source>
</reference>
<dbReference type="SUPFAM" id="SSF52402">
    <property type="entry name" value="Adenine nucleotide alpha hydrolases-like"/>
    <property type="match status" value="1"/>
</dbReference>
<evidence type="ECO:0000256" key="7">
    <source>
        <dbReference type="ARBA" id="ARBA00022888"/>
    </source>
</evidence>
<evidence type="ECO:0000256" key="10">
    <source>
        <dbReference type="ARBA" id="ARBA00048741"/>
    </source>
</evidence>
<dbReference type="EMBL" id="MN740422">
    <property type="protein sequence ID" value="QHU05866.1"/>
    <property type="molecule type" value="Genomic_DNA"/>
</dbReference>
<evidence type="ECO:0000256" key="8">
    <source>
        <dbReference type="ARBA" id="ARBA00022962"/>
    </source>
</evidence>
<name>A0A6C0JM61_9ZZZZ</name>
<dbReference type="InterPro" id="IPR006426">
    <property type="entry name" value="Asn_synth_AEB"/>
</dbReference>
<dbReference type="GO" id="GO:0005524">
    <property type="term" value="F:ATP binding"/>
    <property type="evidence" value="ECO:0007669"/>
    <property type="project" value="UniProtKB-KW"/>
</dbReference>
<feature type="domain" description="Glutamine amidotransferase type-2" evidence="11">
    <location>
        <begin position="2"/>
        <end position="176"/>
    </location>
</feature>
<evidence type="ECO:0000256" key="6">
    <source>
        <dbReference type="ARBA" id="ARBA00022840"/>
    </source>
</evidence>
<dbReference type="InterPro" id="IPR050795">
    <property type="entry name" value="Asn_Synthetase"/>
</dbReference>
<dbReference type="PIRSF" id="PIRSF001589">
    <property type="entry name" value="Asn_synthetase_glu-h"/>
    <property type="match status" value="1"/>
</dbReference>
<comment type="pathway">
    <text evidence="1">Amino-acid biosynthesis; L-asparagine biosynthesis; L-asparagine from L-aspartate (L-Gln route): step 1/1.</text>
</comment>
<accession>A0A6C0JM61</accession>
<evidence type="ECO:0000256" key="1">
    <source>
        <dbReference type="ARBA" id="ARBA00005187"/>
    </source>
</evidence>
<dbReference type="CDD" id="cd00712">
    <property type="entry name" value="AsnB"/>
    <property type="match status" value="1"/>
</dbReference>
<dbReference type="InterPro" id="IPR001962">
    <property type="entry name" value="Asn_synthase"/>
</dbReference>
<dbReference type="Pfam" id="PF00733">
    <property type="entry name" value="Asn_synthase"/>
    <property type="match status" value="1"/>
</dbReference>
<dbReference type="PROSITE" id="PS51278">
    <property type="entry name" value="GATASE_TYPE_2"/>
    <property type="match status" value="1"/>
</dbReference>
<dbReference type="PANTHER" id="PTHR11772">
    <property type="entry name" value="ASPARAGINE SYNTHETASE"/>
    <property type="match status" value="1"/>
</dbReference>
<evidence type="ECO:0000256" key="3">
    <source>
        <dbReference type="ARBA" id="ARBA00022598"/>
    </source>
</evidence>
<organism evidence="12">
    <name type="scientific">viral metagenome</name>
    <dbReference type="NCBI Taxonomy" id="1070528"/>
    <lineage>
        <taxon>unclassified sequences</taxon>
        <taxon>metagenomes</taxon>
        <taxon>organismal metagenomes</taxon>
    </lineage>
</organism>
<dbReference type="Gene3D" id="3.40.50.620">
    <property type="entry name" value="HUPs"/>
    <property type="match status" value="1"/>
</dbReference>
<keyword evidence="5" id="KW-0547">Nucleotide-binding</keyword>
<keyword evidence="3" id="KW-0436">Ligase</keyword>
<dbReference type="CDD" id="cd01991">
    <property type="entry name" value="Asn_synthase_B_C"/>
    <property type="match status" value="1"/>
</dbReference>
<evidence type="ECO:0000259" key="11">
    <source>
        <dbReference type="PROSITE" id="PS51278"/>
    </source>
</evidence>
<evidence type="ECO:0000313" key="12">
    <source>
        <dbReference type="EMBL" id="QHU05866.1"/>
    </source>
</evidence>
<dbReference type="EC" id="6.3.5.4" evidence="2"/>
<keyword evidence="8" id="KW-0315">Glutamine amidotransferase</keyword>
<dbReference type="Pfam" id="PF13537">
    <property type="entry name" value="GATase_7"/>
    <property type="match status" value="1"/>
</dbReference>
<dbReference type="Gene3D" id="3.60.20.10">
    <property type="entry name" value="Glutamine Phosphoribosylpyrophosphate, subunit 1, domain 1"/>
    <property type="match status" value="1"/>
</dbReference>
<dbReference type="GO" id="GO:0006529">
    <property type="term" value="P:asparagine biosynthetic process"/>
    <property type="evidence" value="ECO:0007669"/>
    <property type="project" value="UniProtKB-KW"/>
</dbReference>
<dbReference type="InterPro" id="IPR014729">
    <property type="entry name" value="Rossmann-like_a/b/a_fold"/>
</dbReference>
<keyword evidence="6" id="KW-0067">ATP-binding</keyword>
<dbReference type="GO" id="GO:0004066">
    <property type="term" value="F:asparagine synthase (glutamine-hydrolyzing) activity"/>
    <property type="evidence" value="ECO:0007669"/>
    <property type="project" value="UniProtKB-EC"/>
</dbReference>
<evidence type="ECO:0000256" key="4">
    <source>
        <dbReference type="ARBA" id="ARBA00022605"/>
    </source>
</evidence>
<dbReference type="PANTHER" id="PTHR11772:SF23">
    <property type="entry name" value="ASPARAGINE SYNTHETASE [GLUTAMINE-HYDROLYZING]"/>
    <property type="match status" value="1"/>
</dbReference>
<evidence type="ECO:0000256" key="9">
    <source>
        <dbReference type="ARBA" id="ARBA00030234"/>
    </source>
</evidence>